<dbReference type="InterPro" id="IPR009083">
    <property type="entry name" value="TFIIA_a-hlx"/>
</dbReference>
<evidence type="ECO:0000259" key="7">
    <source>
        <dbReference type="Pfam" id="PF02268"/>
    </source>
</evidence>
<dbReference type="FunFam" id="1.10.287.190:FF:000001">
    <property type="entry name" value="Transcription initiation factor IIA subunit 2"/>
    <property type="match status" value="1"/>
</dbReference>
<comment type="subcellular location">
    <subcellularLocation>
        <location evidence="1">Nucleus</location>
    </subcellularLocation>
</comment>
<dbReference type="GO" id="GO:0006367">
    <property type="term" value="P:transcription initiation at RNA polymerase II promoter"/>
    <property type="evidence" value="ECO:0007669"/>
    <property type="project" value="InterPro"/>
</dbReference>
<dbReference type="AlphaFoldDB" id="A0A9D5HDT9"/>
<evidence type="ECO:0000256" key="5">
    <source>
        <dbReference type="ARBA" id="ARBA00023242"/>
    </source>
</evidence>
<evidence type="ECO:0000256" key="6">
    <source>
        <dbReference type="SAM" id="Phobius"/>
    </source>
</evidence>
<protein>
    <recommendedName>
        <fullName evidence="7">Transcription initiation factor IIA gamma subunit N-terminal domain-containing protein</fullName>
    </recommendedName>
</protein>
<keyword evidence="3" id="KW-0805">Transcription regulation</keyword>
<dbReference type="InterPro" id="IPR015872">
    <property type="entry name" value="TFIIA_gsu_N"/>
</dbReference>
<name>A0A9D5HDT9_9LILI</name>
<proteinExistence type="inferred from homology"/>
<evidence type="ECO:0000313" key="8">
    <source>
        <dbReference type="EMBL" id="KAJ0972645.1"/>
    </source>
</evidence>
<comment type="similarity">
    <text evidence="2">Belongs to the TFIIA subunit 2 family.</text>
</comment>
<gene>
    <name evidence="8" type="ORF">J5N97_020604</name>
</gene>
<dbReference type="EMBL" id="JAGGNH010000005">
    <property type="protein sequence ID" value="KAJ0972645.1"/>
    <property type="molecule type" value="Genomic_DNA"/>
</dbReference>
<accession>A0A9D5HDT9</accession>
<keyword evidence="5" id="KW-0539">Nucleus</keyword>
<keyword evidence="4" id="KW-0804">Transcription</keyword>
<organism evidence="8 9">
    <name type="scientific">Dioscorea zingiberensis</name>
    <dbReference type="NCBI Taxonomy" id="325984"/>
    <lineage>
        <taxon>Eukaryota</taxon>
        <taxon>Viridiplantae</taxon>
        <taxon>Streptophyta</taxon>
        <taxon>Embryophyta</taxon>
        <taxon>Tracheophyta</taxon>
        <taxon>Spermatophyta</taxon>
        <taxon>Magnoliopsida</taxon>
        <taxon>Liliopsida</taxon>
        <taxon>Dioscoreales</taxon>
        <taxon>Dioscoreaceae</taxon>
        <taxon>Dioscorea</taxon>
    </lineage>
</organism>
<feature type="domain" description="Transcription initiation factor IIA gamma subunit N-terminal" evidence="7">
    <location>
        <begin position="4"/>
        <end position="49"/>
    </location>
</feature>
<feature type="transmembrane region" description="Helical" evidence="6">
    <location>
        <begin position="68"/>
        <end position="93"/>
    </location>
</feature>
<reference evidence="8" key="2">
    <citation type="journal article" date="2022" name="Hortic Res">
        <title>The genome of Dioscorea zingiberensis sheds light on the biosynthesis, origin and evolution of the medicinally important diosgenin saponins.</title>
        <authorList>
            <person name="Li Y."/>
            <person name="Tan C."/>
            <person name="Li Z."/>
            <person name="Guo J."/>
            <person name="Li S."/>
            <person name="Chen X."/>
            <person name="Wang C."/>
            <person name="Dai X."/>
            <person name="Yang H."/>
            <person name="Song W."/>
            <person name="Hou L."/>
            <person name="Xu J."/>
            <person name="Tong Z."/>
            <person name="Xu A."/>
            <person name="Yuan X."/>
            <person name="Wang W."/>
            <person name="Yang Q."/>
            <person name="Chen L."/>
            <person name="Sun Z."/>
            <person name="Wang K."/>
            <person name="Pan B."/>
            <person name="Chen J."/>
            <person name="Bao Y."/>
            <person name="Liu F."/>
            <person name="Qi X."/>
            <person name="Gang D.R."/>
            <person name="Wen J."/>
            <person name="Li J."/>
        </authorList>
    </citation>
    <scope>NUCLEOTIDE SEQUENCE</scope>
    <source>
        <strain evidence="8">Dzin_1.0</strain>
    </source>
</reference>
<keyword evidence="6" id="KW-0812">Transmembrane</keyword>
<evidence type="ECO:0000256" key="2">
    <source>
        <dbReference type="ARBA" id="ARBA00007675"/>
    </source>
</evidence>
<dbReference type="GO" id="GO:0005672">
    <property type="term" value="C:transcription factor TFIIA complex"/>
    <property type="evidence" value="ECO:0007669"/>
    <property type="project" value="InterPro"/>
</dbReference>
<evidence type="ECO:0000256" key="4">
    <source>
        <dbReference type="ARBA" id="ARBA00023163"/>
    </source>
</evidence>
<evidence type="ECO:0000256" key="1">
    <source>
        <dbReference type="ARBA" id="ARBA00004123"/>
    </source>
</evidence>
<sequence>MTTFDLYRRSTIGMCLTETFDEMVSNGTLGPKLAIQVVVQFVKSMTEALETQVKSKVIIKTCIVQNRLFFLFIYTYSYCANNSFFILVFFFSFSQNKTKHFITYKYIIIITTTTTTTTTKP</sequence>
<dbReference type="SUPFAM" id="SSF47396">
    <property type="entry name" value="Transcription factor IIA (TFIIA), alpha-helical domain"/>
    <property type="match status" value="1"/>
</dbReference>
<keyword evidence="6" id="KW-0472">Membrane</keyword>
<reference evidence="8" key="1">
    <citation type="submission" date="2021-03" db="EMBL/GenBank/DDBJ databases">
        <authorList>
            <person name="Li Z."/>
            <person name="Yang C."/>
        </authorList>
    </citation>
    <scope>NUCLEOTIDE SEQUENCE</scope>
    <source>
        <strain evidence="8">Dzin_1.0</strain>
        <tissue evidence="8">Leaf</tissue>
    </source>
</reference>
<keyword evidence="6" id="KW-1133">Transmembrane helix</keyword>
<dbReference type="CDD" id="cd10145">
    <property type="entry name" value="TFIIA_gamma_N"/>
    <property type="match status" value="1"/>
</dbReference>
<keyword evidence="9" id="KW-1185">Reference proteome</keyword>
<dbReference type="Pfam" id="PF02268">
    <property type="entry name" value="TFIIA_gamma_N"/>
    <property type="match status" value="1"/>
</dbReference>
<dbReference type="Proteomes" id="UP001085076">
    <property type="component" value="Miscellaneous, Linkage group lg05"/>
</dbReference>
<dbReference type="InterPro" id="IPR003194">
    <property type="entry name" value="TFIIA_gsu"/>
</dbReference>
<dbReference type="Gene3D" id="1.10.287.190">
    <property type="entry name" value="Transcription factor IIA gamma subunit, alpha-helical domain"/>
    <property type="match status" value="1"/>
</dbReference>
<evidence type="ECO:0000256" key="3">
    <source>
        <dbReference type="ARBA" id="ARBA00023015"/>
    </source>
</evidence>
<dbReference type="PANTHER" id="PTHR10966">
    <property type="entry name" value="TRANSCRIPTION INITIATION FACTOR IIA SUBUNIT 2"/>
    <property type="match status" value="1"/>
</dbReference>
<dbReference type="OrthoDB" id="586585at2759"/>
<comment type="caution">
    <text evidence="8">The sequence shown here is derived from an EMBL/GenBank/DDBJ whole genome shotgun (WGS) entry which is preliminary data.</text>
</comment>
<evidence type="ECO:0000313" key="9">
    <source>
        <dbReference type="Proteomes" id="UP001085076"/>
    </source>
</evidence>